<organism evidence="3 4">
    <name type="scientific">Tateyamaria armeniaca</name>
    <dbReference type="NCBI Taxonomy" id="2518930"/>
    <lineage>
        <taxon>Bacteria</taxon>
        <taxon>Pseudomonadati</taxon>
        <taxon>Pseudomonadota</taxon>
        <taxon>Alphaproteobacteria</taxon>
        <taxon>Rhodobacterales</taxon>
        <taxon>Roseobacteraceae</taxon>
        <taxon>Tateyamaria</taxon>
    </lineage>
</organism>
<evidence type="ECO:0000313" key="3">
    <source>
        <dbReference type="EMBL" id="MFL4469497.1"/>
    </source>
</evidence>
<keyword evidence="1" id="KW-1133">Transmembrane helix</keyword>
<evidence type="ECO:0008006" key="5">
    <source>
        <dbReference type="Google" id="ProtNLM"/>
    </source>
</evidence>
<proteinExistence type="predicted"/>
<keyword evidence="4" id="KW-1185">Reference proteome</keyword>
<comment type="caution">
    <text evidence="3">The sequence shown here is derived from an EMBL/GenBank/DDBJ whole genome shotgun (WGS) entry which is preliminary data.</text>
</comment>
<gene>
    <name evidence="3" type="ORF">ACERZ8_06300</name>
</gene>
<feature type="chain" id="PRO_5045853034" description="EF-hand domain-containing protein" evidence="2">
    <location>
        <begin position="22"/>
        <end position="85"/>
    </location>
</feature>
<dbReference type="EMBL" id="JBHDIY010000002">
    <property type="protein sequence ID" value="MFL4469497.1"/>
    <property type="molecule type" value="Genomic_DNA"/>
</dbReference>
<keyword evidence="1" id="KW-0472">Membrane</keyword>
<sequence length="85" mass="8434">MIDSKTLLLLATIGLPLGACAPSPDNTAIVAPPSLLSAESTNPEPESTKVFDMNEDGSVSAGEVAGGVFGAAALIAVCPFCVLGM</sequence>
<dbReference type="Proteomes" id="UP001627408">
    <property type="component" value="Unassembled WGS sequence"/>
</dbReference>
<evidence type="ECO:0000256" key="2">
    <source>
        <dbReference type="SAM" id="SignalP"/>
    </source>
</evidence>
<name>A0ABW8UV12_9RHOB</name>
<evidence type="ECO:0000313" key="4">
    <source>
        <dbReference type="Proteomes" id="UP001627408"/>
    </source>
</evidence>
<dbReference type="InterPro" id="IPR018247">
    <property type="entry name" value="EF_Hand_1_Ca_BS"/>
</dbReference>
<feature type="transmembrane region" description="Helical" evidence="1">
    <location>
        <begin position="62"/>
        <end position="83"/>
    </location>
</feature>
<dbReference type="RefSeq" id="WP_407591344.1">
    <property type="nucleotide sequence ID" value="NZ_JBHDIY010000002.1"/>
</dbReference>
<reference evidence="3 4" key="1">
    <citation type="submission" date="2024-08" db="EMBL/GenBank/DDBJ databases">
        <title>Tateyamaria sp. nov., isolated from marine algae.</title>
        <authorList>
            <person name="Choi B.J."/>
            <person name="Kim J.M."/>
            <person name="Lee J.K."/>
            <person name="Choi D.G."/>
            <person name="Bayburt H."/>
            <person name="Baek J.H."/>
            <person name="Han D.M."/>
            <person name="Jeon C.O."/>
        </authorList>
    </citation>
    <scope>NUCLEOTIDE SEQUENCE [LARGE SCALE GENOMIC DNA]</scope>
    <source>
        <strain evidence="3 4">KMU-156</strain>
    </source>
</reference>
<feature type="signal peptide" evidence="2">
    <location>
        <begin position="1"/>
        <end position="21"/>
    </location>
</feature>
<protein>
    <recommendedName>
        <fullName evidence="5">EF-hand domain-containing protein</fullName>
    </recommendedName>
</protein>
<dbReference type="PROSITE" id="PS00018">
    <property type="entry name" value="EF_HAND_1"/>
    <property type="match status" value="1"/>
</dbReference>
<keyword evidence="1" id="KW-0812">Transmembrane</keyword>
<accession>A0ABW8UV12</accession>
<evidence type="ECO:0000256" key="1">
    <source>
        <dbReference type="SAM" id="Phobius"/>
    </source>
</evidence>
<keyword evidence="2" id="KW-0732">Signal</keyword>